<reference evidence="2" key="1">
    <citation type="submission" date="2022-03" db="EMBL/GenBank/DDBJ databases">
        <title>A functionally conserved STORR gene fusion in Papaver species that diverged 16.8 million years ago.</title>
        <authorList>
            <person name="Catania T."/>
        </authorList>
    </citation>
    <scope>NUCLEOTIDE SEQUENCE</scope>
    <source>
        <strain evidence="2">S-191538</strain>
    </source>
</reference>
<accession>A0AA42B2K1</accession>
<dbReference type="EMBL" id="JAJJMA010311701">
    <property type="protein sequence ID" value="MCL7049078.1"/>
    <property type="molecule type" value="Genomic_DNA"/>
</dbReference>
<sequence>VLSGIAKNSKDGTFSPVQDSDDLSIVLSMALAEFLNVSIVNLTLPKVDKRFSIQIFKVTFKYSER</sequence>
<organism evidence="2 3">
    <name type="scientific">Papaver nudicaule</name>
    <name type="common">Iceland poppy</name>
    <dbReference type="NCBI Taxonomy" id="74823"/>
    <lineage>
        <taxon>Eukaryota</taxon>
        <taxon>Viridiplantae</taxon>
        <taxon>Streptophyta</taxon>
        <taxon>Embryophyta</taxon>
        <taxon>Tracheophyta</taxon>
        <taxon>Spermatophyta</taxon>
        <taxon>Magnoliopsida</taxon>
        <taxon>Ranunculales</taxon>
        <taxon>Papaveraceae</taxon>
        <taxon>Papaveroideae</taxon>
        <taxon>Papaver</taxon>
    </lineage>
</organism>
<keyword evidence="1" id="KW-0472">Membrane</keyword>
<evidence type="ECO:0000256" key="1">
    <source>
        <dbReference type="SAM" id="Phobius"/>
    </source>
</evidence>
<feature type="non-terminal residue" evidence="2">
    <location>
        <position position="1"/>
    </location>
</feature>
<proteinExistence type="predicted"/>
<keyword evidence="1" id="KW-1133">Transmembrane helix</keyword>
<keyword evidence="3" id="KW-1185">Reference proteome</keyword>
<protein>
    <submittedName>
        <fullName evidence="2">Uncharacterized protein</fullName>
    </submittedName>
</protein>
<evidence type="ECO:0000313" key="2">
    <source>
        <dbReference type="EMBL" id="MCL7049078.1"/>
    </source>
</evidence>
<dbReference type="AlphaFoldDB" id="A0AA42B2K1"/>
<name>A0AA42B2K1_PAPNU</name>
<keyword evidence="1" id="KW-0812">Transmembrane</keyword>
<feature type="transmembrane region" description="Helical" evidence="1">
    <location>
        <begin position="23"/>
        <end position="44"/>
    </location>
</feature>
<evidence type="ECO:0000313" key="3">
    <source>
        <dbReference type="Proteomes" id="UP001177140"/>
    </source>
</evidence>
<gene>
    <name evidence="2" type="ORF">MKW94_001370</name>
</gene>
<dbReference type="Proteomes" id="UP001177140">
    <property type="component" value="Unassembled WGS sequence"/>
</dbReference>
<comment type="caution">
    <text evidence="2">The sequence shown here is derived from an EMBL/GenBank/DDBJ whole genome shotgun (WGS) entry which is preliminary data.</text>
</comment>